<feature type="binding site" description="axial binding residue" evidence="5">
    <location>
        <position position="493"/>
    </location>
    <ligand>
        <name>heme</name>
        <dbReference type="ChEBI" id="CHEBI:30413"/>
    </ligand>
    <ligandPart>
        <name>Fe</name>
        <dbReference type="ChEBI" id="CHEBI:18248"/>
    </ligandPart>
</feature>
<evidence type="ECO:0000256" key="4">
    <source>
        <dbReference type="ARBA" id="ARBA00023004"/>
    </source>
</evidence>
<dbReference type="GO" id="GO:0005506">
    <property type="term" value="F:iron ion binding"/>
    <property type="evidence" value="ECO:0007669"/>
    <property type="project" value="InterPro"/>
</dbReference>
<comment type="cofactor">
    <cofactor evidence="1 5">
        <name>heme</name>
        <dbReference type="ChEBI" id="CHEBI:30413"/>
    </cofactor>
</comment>
<sequence length="552" mass="65071">MISIISLFSSFGISDIFYLSITFIILYVSRYYYNYFTRINPLPGPLPFPMFGNIHQKFGYEFNDWLMSLHKKYGDMFEINLAGQRTIILCNTELIENMNITSTKTKYPIRFLVTEGFREYGINGTGIVNNVDLKSWKYNRQFFTQAMMTPSFNHQAVECTNKLWSEMESYWKNLGENHELDLIRWMHRFSNEMIFIISTGVKTNCVASYYYTLVPNNDLNEKEKEKIKESEDFIKSLEMLLRGAIYFFYFNRFMRHYVPFIRGKAISLLKNRDYLYEKIYKIIKERRTEIENTPLNQPLRHDMLTSFITANTPRDINVVRHGDTDADLLRPISDMEIFGNILDAMGGGTDTTANLFCFVAYYLGRYPEVKQRLRQELDDVIGNDSTKQITYKHIDELRYCDAVIKEVYRLFPVAFSLGRVSTEKDEVGGYVWPEETSYSILYCAIMKSKDYWTDPEKFDPDRFYKIDEDDKYLLERQYVKTAFSIFGGGIRACPGRKLAMIELKCLLASIYRKYDIEMVDKNAPINYESGFITGCKDMRVKIKPRKLWENEI</sequence>
<keyword evidence="7" id="KW-0472">Membrane</keyword>
<comment type="similarity">
    <text evidence="2 6">Belongs to the cytochrome P450 family.</text>
</comment>
<comment type="caution">
    <text evidence="8">The sequence shown here is derived from an EMBL/GenBank/DDBJ whole genome shotgun (WGS) entry which is preliminary data.</text>
</comment>
<dbReference type="Pfam" id="PF00067">
    <property type="entry name" value="p450"/>
    <property type="match status" value="1"/>
</dbReference>
<dbReference type="InterPro" id="IPR050121">
    <property type="entry name" value="Cytochrome_P450_monoxygenase"/>
</dbReference>
<feature type="transmembrane region" description="Helical" evidence="7">
    <location>
        <begin position="16"/>
        <end position="33"/>
    </location>
</feature>
<keyword evidence="6" id="KW-0503">Monooxygenase</keyword>
<dbReference type="GO" id="GO:0016705">
    <property type="term" value="F:oxidoreductase activity, acting on paired donors, with incorporation or reduction of molecular oxygen"/>
    <property type="evidence" value="ECO:0007669"/>
    <property type="project" value="InterPro"/>
</dbReference>
<dbReference type="SMR" id="A0A015I1T2"/>
<evidence type="ECO:0000256" key="3">
    <source>
        <dbReference type="ARBA" id="ARBA00022723"/>
    </source>
</evidence>
<dbReference type="PANTHER" id="PTHR24305:SF166">
    <property type="entry name" value="CYTOCHROME P450 12A4, MITOCHONDRIAL-RELATED"/>
    <property type="match status" value="1"/>
</dbReference>
<dbReference type="STRING" id="1432141.A0A015I1T2"/>
<evidence type="ECO:0000256" key="7">
    <source>
        <dbReference type="SAM" id="Phobius"/>
    </source>
</evidence>
<dbReference type="OrthoDB" id="2344559at2759"/>
<dbReference type="InterPro" id="IPR002401">
    <property type="entry name" value="Cyt_P450_E_grp-I"/>
</dbReference>
<dbReference type="GO" id="GO:0004497">
    <property type="term" value="F:monooxygenase activity"/>
    <property type="evidence" value="ECO:0007669"/>
    <property type="project" value="UniProtKB-KW"/>
</dbReference>
<evidence type="ECO:0000313" key="9">
    <source>
        <dbReference type="Proteomes" id="UP000022910"/>
    </source>
</evidence>
<keyword evidence="7" id="KW-0812">Transmembrane</keyword>
<dbReference type="InterPro" id="IPR001128">
    <property type="entry name" value="Cyt_P450"/>
</dbReference>
<evidence type="ECO:0000256" key="6">
    <source>
        <dbReference type="RuleBase" id="RU000461"/>
    </source>
</evidence>
<dbReference type="Gene3D" id="1.10.630.10">
    <property type="entry name" value="Cytochrome P450"/>
    <property type="match status" value="1"/>
</dbReference>
<dbReference type="PANTHER" id="PTHR24305">
    <property type="entry name" value="CYTOCHROME P450"/>
    <property type="match status" value="1"/>
</dbReference>
<protein>
    <submittedName>
        <fullName evidence="8">C-22 sterol desaturase</fullName>
    </submittedName>
</protein>
<evidence type="ECO:0000256" key="2">
    <source>
        <dbReference type="ARBA" id="ARBA00010617"/>
    </source>
</evidence>
<dbReference type="GO" id="GO:0020037">
    <property type="term" value="F:heme binding"/>
    <property type="evidence" value="ECO:0007669"/>
    <property type="project" value="InterPro"/>
</dbReference>
<evidence type="ECO:0000256" key="5">
    <source>
        <dbReference type="PIRSR" id="PIRSR602401-1"/>
    </source>
</evidence>
<dbReference type="InterPro" id="IPR017972">
    <property type="entry name" value="Cyt_P450_CS"/>
</dbReference>
<dbReference type="Proteomes" id="UP000022910">
    <property type="component" value="Unassembled WGS sequence"/>
</dbReference>
<keyword evidence="4 5" id="KW-0408">Iron</keyword>
<gene>
    <name evidence="8" type="ORF">RirG_266190</name>
</gene>
<dbReference type="PROSITE" id="PS00086">
    <property type="entry name" value="CYTOCHROME_P450"/>
    <property type="match status" value="1"/>
</dbReference>
<evidence type="ECO:0000313" key="8">
    <source>
        <dbReference type="EMBL" id="EXX50932.1"/>
    </source>
</evidence>
<evidence type="ECO:0000256" key="1">
    <source>
        <dbReference type="ARBA" id="ARBA00001971"/>
    </source>
</evidence>
<organism evidence="8 9">
    <name type="scientific">Rhizophagus irregularis (strain DAOM 197198w)</name>
    <name type="common">Glomus intraradices</name>
    <dbReference type="NCBI Taxonomy" id="1432141"/>
    <lineage>
        <taxon>Eukaryota</taxon>
        <taxon>Fungi</taxon>
        <taxon>Fungi incertae sedis</taxon>
        <taxon>Mucoromycota</taxon>
        <taxon>Glomeromycotina</taxon>
        <taxon>Glomeromycetes</taxon>
        <taxon>Glomerales</taxon>
        <taxon>Glomeraceae</taxon>
        <taxon>Rhizophagus</taxon>
    </lineage>
</organism>
<keyword evidence="7" id="KW-1133">Transmembrane helix</keyword>
<dbReference type="HOGENOM" id="CLU_001570_12_0_1"/>
<dbReference type="PRINTS" id="PR00463">
    <property type="entry name" value="EP450I"/>
</dbReference>
<name>A0A015I1T2_RHIIW</name>
<dbReference type="EMBL" id="JEMT01029754">
    <property type="protein sequence ID" value="EXX50932.1"/>
    <property type="molecule type" value="Genomic_DNA"/>
</dbReference>
<keyword evidence="5 6" id="KW-0349">Heme</keyword>
<dbReference type="AlphaFoldDB" id="A0A015I1T2"/>
<dbReference type="PRINTS" id="PR00385">
    <property type="entry name" value="P450"/>
</dbReference>
<proteinExistence type="inferred from homology"/>
<keyword evidence="9" id="KW-1185">Reference proteome</keyword>
<keyword evidence="3 5" id="KW-0479">Metal-binding</keyword>
<reference evidence="8 9" key="1">
    <citation type="submission" date="2014-02" db="EMBL/GenBank/DDBJ databases">
        <title>Single nucleus genome sequencing reveals high similarity among nuclei of an endomycorrhizal fungus.</title>
        <authorList>
            <person name="Lin K."/>
            <person name="Geurts R."/>
            <person name="Zhang Z."/>
            <person name="Limpens E."/>
            <person name="Saunders D.G."/>
            <person name="Mu D."/>
            <person name="Pang E."/>
            <person name="Cao H."/>
            <person name="Cha H."/>
            <person name="Lin T."/>
            <person name="Zhou Q."/>
            <person name="Shang Y."/>
            <person name="Li Y."/>
            <person name="Ivanov S."/>
            <person name="Sharma T."/>
            <person name="Velzen R.V."/>
            <person name="Ruijter N.D."/>
            <person name="Aanen D.K."/>
            <person name="Win J."/>
            <person name="Kamoun S."/>
            <person name="Bisseling T."/>
            <person name="Huang S."/>
        </authorList>
    </citation>
    <scope>NUCLEOTIDE SEQUENCE [LARGE SCALE GENOMIC DNA]</scope>
    <source>
        <strain evidence="9">DAOM197198w</strain>
    </source>
</reference>
<dbReference type="SUPFAM" id="SSF48264">
    <property type="entry name" value="Cytochrome P450"/>
    <property type="match status" value="1"/>
</dbReference>
<accession>A0A015I1T2</accession>
<keyword evidence="6" id="KW-0560">Oxidoreductase</keyword>
<dbReference type="InterPro" id="IPR036396">
    <property type="entry name" value="Cyt_P450_sf"/>
</dbReference>